<dbReference type="EMBL" id="FIGJ01000063">
    <property type="protein sequence ID" value="CYV15518.1"/>
    <property type="molecule type" value="Genomic_DNA"/>
</dbReference>
<dbReference type="Pfam" id="PF00910">
    <property type="entry name" value="RNA_helicase"/>
    <property type="match status" value="1"/>
</dbReference>
<dbReference type="GO" id="GO:0003916">
    <property type="term" value="F:DNA topoisomerase activity"/>
    <property type="evidence" value="ECO:0007669"/>
    <property type="project" value="InterPro"/>
</dbReference>
<dbReference type="GO" id="GO:0003677">
    <property type="term" value="F:DNA binding"/>
    <property type="evidence" value="ECO:0007669"/>
    <property type="project" value="InterPro"/>
</dbReference>
<protein>
    <submittedName>
        <fullName evidence="4">Plasmid replication protein Rep and AAA-class ATPase domain protein</fullName>
    </submittedName>
</protein>
<reference evidence="4 5" key="1">
    <citation type="submission" date="2016-02" db="EMBL/GenBank/DDBJ databases">
        <authorList>
            <consortium name="Pathogen Informatics"/>
        </authorList>
    </citation>
    <scope>NUCLEOTIDE SEQUENCE [LARGE SCALE GENOMIC DNA]</scope>
    <source>
        <strain evidence="4 5">LSS32</strain>
    </source>
</reference>
<evidence type="ECO:0000256" key="1">
    <source>
        <dbReference type="SAM" id="Coils"/>
    </source>
</evidence>
<dbReference type="AlphaFoldDB" id="A0A0Z8HE15"/>
<evidence type="ECO:0000259" key="3">
    <source>
        <dbReference type="Pfam" id="PF01719"/>
    </source>
</evidence>
<dbReference type="GO" id="GO:0005727">
    <property type="term" value="C:extrachromosomal circular DNA"/>
    <property type="evidence" value="ECO:0007669"/>
    <property type="project" value="InterPro"/>
</dbReference>
<feature type="domain" description="Plasmid replication protein origin binding" evidence="3">
    <location>
        <begin position="39"/>
        <end position="149"/>
    </location>
</feature>
<evidence type="ECO:0000313" key="5">
    <source>
        <dbReference type="Proteomes" id="UP000072618"/>
    </source>
</evidence>
<dbReference type="Pfam" id="PF01719">
    <property type="entry name" value="Rep_OBD"/>
    <property type="match status" value="1"/>
</dbReference>
<dbReference type="InterPro" id="IPR000605">
    <property type="entry name" value="Helicase_SF3_ssDNA/RNA_vir"/>
</dbReference>
<dbReference type="InterPro" id="IPR002631">
    <property type="entry name" value="Plasmid_rep_OBD"/>
</dbReference>
<dbReference type="Gene3D" id="3.40.1310.30">
    <property type="match status" value="1"/>
</dbReference>
<dbReference type="GO" id="GO:0003723">
    <property type="term" value="F:RNA binding"/>
    <property type="evidence" value="ECO:0007669"/>
    <property type="project" value="InterPro"/>
</dbReference>
<evidence type="ECO:0000259" key="2">
    <source>
        <dbReference type="Pfam" id="PF00910"/>
    </source>
</evidence>
<proteinExistence type="predicted"/>
<dbReference type="Proteomes" id="UP000072618">
    <property type="component" value="Unassembled WGS sequence"/>
</dbReference>
<name>A0A0Z8HE15_STRSU</name>
<organism evidence="4 5">
    <name type="scientific">Streptococcus suis</name>
    <dbReference type="NCBI Taxonomy" id="1307"/>
    <lineage>
        <taxon>Bacteria</taxon>
        <taxon>Bacillati</taxon>
        <taxon>Bacillota</taxon>
        <taxon>Bacilli</taxon>
        <taxon>Lactobacillales</taxon>
        <taxon>Streptococcaceae</taxon>
        <taxon>Streptococcus</taxon>
    </lineage>
</organism>
<keyword evidence="1" id="KW-0175">Coiled coil</keyword>
<dbReference type="GO" id="GO:0003724">
    <property type="term" value="F:RNA helicase activity"/>
    <property type="evidence" value="ECO:0007669"/>
    <property type="project" value="InterPro"/>
</dbReference>
<sequence length="499" mass="57150">MANKDKLSMCMITQAWLSNHWDSEKWNDDDINNANLSLVTQKFVEYLSEAGAEVVACYGITHDRDTREVWNDTVKSYVLEPKHLHGHWVVKFASKDKGLTLSDIAVAVGLAPQFIEKAKPGRYGYDNMLSYLIHAKDAEKFSYSANDVVSVVKNEPAYSEIYAERKSAWEKGRAKKTAKRVTSDELVEELYEKVINGEVTHDQILLTDEYYAVYSRNIDRFEKGFKAYTDRKILQAVRDLEAGKFNLSVLYFQGQAGHGKTATAVQLAQSLVVKAAERGERWSICQAAATNPVDDYNGEEILIMDDLRGNAMRATDWLKLLDPYNSSPNSARYKNKRVVSRYIFITSIQDVYEFFYYTKNAGADRSEPLDQFMRRILALVKVVKVGDEKRIGVYPQVSYDYRKRVENDKKDKGYDELTLHHGFYAKGLHFTSDNFGQFVEHLFDDEKRVNMLEMAQLKQDALIAKLNELNDERNAVNQNAPVDLLPLLELEDIVADDKK</sequence>
<feature type="domain" description="Helicase superfamily 3 single-stranded DNA/RNA virus" evidence="2">
    <location>
        <begin position="250"/>
        <end position="347"/>
    </location>
</feature>
<evidence type="ECO:0000313" key="4">
    <source>
        <dbReference type="EMBL" id="CYV15518.1"/>
    </source>
</evidence>
<feature type="coiled-coil region" evidence="1">
    <location>
        <begin position="452"/>
        <end position="479"/>
    </location>
</feature>
<dbReference type="GO" id="GO:0006260">
    <property type="term" value="P:DNA replication"/>
    <property type="evidence" value="ECO:0007669"/>
    <property type="project" value="InterPro"/>
</dbReference>
<gene>
    <name evidence="4" type="ORF">ERS132394_02425</name>
</gene>
<dbReference type="RefSeq" id="WP_052506726.1">
    <property type="nucleotide sequence ID" value="NZ_CEFF01000006.1"/>
</dbReference>
<accession>A0A0Z8HE15</accession>